<gene>
    <name evidence="3" type="ORF">ACFFTU_18910</name>
</gene>
<evidence type="ECO:0000313" key="4">
    <source>
        <dbReference type="Proteomes" id="UP001589718"/>
    </source>
</evidence>
<protein>
    <recommendedName>
        <fullName evidence="5">Lipoprotein</fullName>
    </recommendedName>
</protein>
<feature type="region of interest" description="Disordered" evidence="1">
    <location>
        <begin position="196"/>
        <end position="225"/>
    </location>
</feature>
<keyword evidence="4" id="KW-1185">Reference proteome</keyword>
<name>A0ABV5PFN0_STRCM</name>
<reference evidence="3 4" key="1">
    <citation type="submission" date="2024-09" db="EMBL/GenBank/DDBJ databases">
        <authorList>
            <person name="Sun Q."/>
            <person name="Mori K."/>
        </authorList>
    </citation>
    <scope>NUCLEOTIDE SEQUENCE [LARGE SCALE GENOMIC DNA]</scope>
    <source>
        <strain evidence="3 4">JCM 4362</strain>
    </source>
</reference>
<evidence type="ECO:0008006" key="5">
    <source>
        <dbReference type="Google" id="ProtNLM"/>
    </source>
</evidence>
<dbReference type="Proteomes" id="UP001589718">
    <property type="component" value="Unassembled WGS sequence"/>
</dbReference>
<organism evidence="3 4">
    <name type="scientific">Streptomyces cremeus</name>
    <dbReference type="NCBI Taxonomy" id="66881"/>
    <lineage>
        <taxon>Bacteria</taxon>
        <taxon>Bacillati</taxon>
        <taxon>Actinomycetota</taxon>
        <taxon>Actinomycetes</taxon>
        <taxon>Kitasatosporales</taxon>
        <taxon>Streptomycetaceae</taxon>
        <taxon>Streptomyces</taxon>
    </lineage>
</organism>
<feature type="compositionally biased region" description="Low complexity" evidence="1">
    <location>
        <begin position="204"/>
        <end position="225"/>
    </location>
</feature>
<feature type="signal peptide" evidence="2">
    <location>
        <begin position="1"/>
        <end position="22"/>
    </location>
</feature>
<accession>A0ABV5PFN0</accession>
<dbReference type="EMBL" id="JBHMCR010000009">
    <property type="protein sequence ID" value="MFB9522020.1"/>
    <property type="molecule type" value="Genomic_DNA"/>
</dbReference>
<sequence length="225" mass="22327">MVQMGPVRRRAALLGAVLGVLAAGTGCGIRTTQVPVDAGPAPSRVSCDVPAPKGDAPAQGATVRVFLVCGAGLVPVQRAVGVPEQVLASDRVRAAQTLLDELQKDPSAAEGQAGFTTDVRGSLTVAGPRPGDARRALRLNRQPDDLPTHALAQIVCTYSGSAADGDGGAVELGGPSEDAPRAYQCTAALKARPEAVPTLGDVRSSAPAPGASASGAEVPGAAASG</sequence>
<proteinExistence type="predicted"/>
<evidence type="ECO:0000313" key="3">
    <source>
        <dbReference type="EMBL" id="MFB9522020.1"/>
    </source>
</evidence>
<keyword evidence="2" id="KW-0732">Signal</keyword>
<feature type="chain" id="PRO_5046948373" description="Lipoprotein" evidence="2">
    <location>
        <begin position="23"/>
        <end position="225"/>
    </location>
</feature>
<evidence type="ECO:0000256" key="2">
    <source>
        <dbReference type="SAM" id="SignalP"/>
    </source>
</evidence>
<dbReference type="RefSeq" id="WP_345228774.1">
    <property type="nucleotide sequence ID" value="NZ_BAAAXE010000015.1"/>
</dbReference>
<evidence type="ECO:0000256" key="1">
    <source>
        <dbReference type="SAM" id="MobiDB-lite"/>
    </source>
</evidence>
<comment type="caution">
    <text evidence="3">The sequence shown here is derived from an EMBL/GenBank/DDBJ whole genome shotgun (WGS) entry which is preliminary data.</text>
</comment>